<evidence type="ECO:0000313" key="4">
    <source>
        <dbReference type="EMBL" id="KAK2590760.1"/>
    </source>
</evidence>
<reference evidence="4" key="1">
    <citation type="submission" date="2023-06" db="EMBL/GenBank/DDBJ databases">
        <title>Conoideocrella luteorostrata (Hypocreales: Clavicipitaceae), a potential biocontrol fungus for elongate hemlock scale in United States Christmas tree production areas.</title>
        <authorList>
            <person name="Barrett H."/>
            <person name="Lovett B."/>
            <person name="Macias A.M."/>
            <person name="Stajich J.E."/>
            <person name="Kasson M.T."/>
        </authorList>
    </citation>
    <scope>NUCLEOTIDE SEQUENCE</scope>
    <source>
        <strain evidence="4">ARSEF 14590</strain>
    </source>
</reference>
<gene>
    <name evidence="4" type="ORF">QQS21_011551</name>
</gene>
<name>A0AAJ0FVS4_9HYPO</name>
<evidence type="ECO:0000256" key="2">
    <source>
        <dbReference type="ARBA" id="ARBA00023043"/>
    </source>
</evidence>
<keyword evidence="1" id="KW-0677">Repeat</keyword>
<proteinExistence type="predicted"/>
<keyword evidence="2 3" id="KW-0040">ANK repeat</keyword>
<comment type="caution">
    <text evidence="4">The sequence shown here is derived from an EMBL/GenBank/DDBJ whole genome shotgun (WGS) entry which is preliminary data.</text>
</comment>
<dbReference type="PROSITE" id="PS50088">
    <property type="entry name" value="ANK_REPEAT"/>
    <property type="match status" value="2"/>
</dbReference>
<evidence type="ECO:0000313" key="5">
    <source>
        <dbReference type="Proteomes" id="UP001251528"/>
    </source>
</evidence>
<dbReference type="SUPFAM" id="SSF48403">
    <property type="entry name" value="Ankyrin repeat"/>
    <property type="match status" value="1"/>
</dbReference>
<accession>A0AAJ0FVS4</accession>
<dbReference type="PANTHER" id="PTHR24126:SF66">
    <property type="entry name" value="CHROMOSOME UNDETERMINED SCAFFOLD_62, WHOLE GENOME SHOTGUN SEQUENCE"/>
    <property type="match status" value="1"/>
</dbReference>
<feature type="repeat" description="ANK" evidence="3">
    <location>
        <begin position="175"/>
        <end position="207"/>
    </location>
</feature>
<evidence type="ECO:0000256" key="1">
    <source>
        <dbReference type="ARBA" id="ARBA00022737"/>
    </source>
</evidence>
<dbReference type="Gene3D" id="1.25.40.20">
    <property type="entry name" value="Ankyrin repeat-containing domain"/>
    <property type="match status" value="1"/>
</dbReference>
<dbReference type="AlphaFoldDB" id="A0AAJ0FVS4"/>
<feature type="repeat" description="ANK" evidence="3">
    <location>
        <begin position="222"/>
        <end position="254"/>
    </location>
</feature>
<keyword evidence="5" id="KW-1185">Reference proteome</keyword>
<dbReference type="InterPro" id="IPR036770">
    <property type="entry name" value="Ankyrin_rpt-contain_sf"/>
</dbReference>
<dbReference type="SMART" id="SM00248">
    <property type="entry name" value="ANK"/>
    <property type="match status" value="2"/>
</dbReference>
<dbReference type="InterPro" id="IPR002110">
    <property type="entry name" value="Ankyrin_rpt"/>
</dbReference>
<sequence>MTSISATLEKMRLATPDNVMSTLTGSLSSEKRKWVALVYRWVRYAKEPLTIEALGHALAVSTSSEDVSFADIDYGQLSDDLEASFAGTIVIDGRDVKFSHESFHNALIAGVEELSDEQPSLVHGAVAKACLERNGDDDDSKVGGYVKTLKTLAAHRNPRLDLETRYSYQDGIGCHGYTALTFAVINGNYDRANFLLESGVKLVKFTKACLERGVNLCEVDKDGSTPLHGIRSTTPVSVIQVLIDAGALVGKVNAGLTPLAAAIEHHNFDAVKLR</sequence>
<dbReference type="Pfam" id="PF00023">
    <property type="entry name" value="Ank"/>
    <property type="match status" value="1"/>
</dbReference>
<protein>
    <recommendedName>
        <fullName evidence="6">Ankyrin</fullName>
    </recommendedName>
</protein>
<evidence type="ECO:0008006" key="6">
    <source>
        <dbReference type="Google" id="ProtNLM"/>
    </source>
</evidence>
<dbReference type="Proteomes" id="UP001251528">
    <property type="component" value="Unassembled WGS sequence"/>
</dbReference>
<organism evidence="4 5">
    <name type="scientific">Conoideocrella luteorostrata</name>
    <dbReference type="NCBI Taxonomy" id="1105319"/>
    <lineage>
        <taxon>Eukaryota</taxon>
        <taxon>Fungi</taxon>
        <taxon>Dikarya</taxon>
        <taxon>Ascomycota</taxon>
        <taxon>Pezizomycotina</taxon>
        <taxon>Sordariomycetes</taxon>
        <taxon>Hypocreomycetidae</taxon>
        <taxon>Hypocreales</taxon>
        <taxon>Clavicipitaceae</taxon>
        <taxon>Conoideocrella</taxon>
    </lineage>
</organism>
<dbReference type="PROSITE" id="PS50297">
    <property type="entry name" value="ANK_REP_REGION"/>
    <property type="match status" value="1"/>
</dbReference>
<dbReference type="EMBL" id="JASWJB010000400">
    <property type="protein sequence ID" value="KAK2590760.1"/>
    <property type="molecule type" value="Genomic_DNA"/>
</dbReference>
<evidence type="ECO:0000256" key="3">
    <source>
        <dbReference type="PROSITE-ProRule" id="PRU00023"/>
    </source>
</evidence>
<dbReference type="PANTHER" id="PTHR24126">
    <property type="entry name" value="ANKYRIN REPEAT, PH AND SEC7 DOMAIN CONTAINING PROTEIN SECG-RELATED"/>
    <property type="match status" value="1"/>
</dbReference>